<evidence type="ECO:0000256" key="2">
    <source>
        <dbReference type="ARBA" id="ARBA00022692"/>
    </source>
</evidence>
<keyword evidence="4 6" id="KW-0472">Membrane</keyword>
<dbReference type="InterPro" id="IPR019109">
    <property type="entry name" value="MamF_MmsF"/>
</dbReference>
<evidence type="ECO:0000313" key="7">
    <source>
        <dbReference type="EMBL" id="RLP82203.1"/>
    </source>
</evidence>
<dbReference type="EMBL" id="RCUY01000009">
    <property type="protein sequence ID" value="RLP82203.1"/>
    <property type="molecule type" value="Genomic_DNA"/>
</dbReference>
<feature type="compositionally biased region" description="Polar residues" evidence="5">
    <location>
        <begin position="1"/>
        <end position="15"/>
    </location>
</feature>
<keyword evidence="3 6" id="KW-1133">Transmembrane helix</keyword>
<name>A0A3L7ANX1_9MICO</name>
<feature type="transmembrane region" description="Helical" evidence="6">
    <location>
        <begin position="144"/>
        <end position="170"/>
    </location>
</feature>
<keyword evidence="2 6" id="KW-0812">Transmembrane</keyword>
<proteinExistence type="predicted"/>
<dbReference type="RefSeq" id="WP_121688744.1">
    <property type="nucleotide sequence ID" value="NZ_RCUY01000009.1"/>
</dbReference>
<feature type="region of interest" description="Disordered" evidence="5">
    <location>
        <begin position="1"/>
        <end position="96"/>
    </location>
</feature>
<dbReference type="OrthoDB" id="9808930at2"/>
<evidence type="ECO:0000256" key="6">
    <source>
        <dbReference type="SAM" id="Phobius"/>
    </source>
</evidence>
<sequence length="205" mass="21648">MSDHTQSNPEPSDANQPGGAVPPLPPTPPQGGQATPPPGYPQQGAPQTPPPGYPQPGNAQQGYPQQGQPQPGYGQQPYGQQPGYTPPAGSTPLTPENDRLWGSLSHFAGIFGPIVVLIVWLIFRDRGPFVNQEGKEALNFQISAWLLGIALGIVGGITSFIGIGVILLLLMWPVGVAAFVFAIIGGVKTSSGAPYRYPLTYRFIK</sequence>
<organism evidence="7 8">
    <name type="scientific">Mycetocola lacteus</name>
    <dbReference type="NCBI Taxonomy" id="76637"/>
    <lineage>
        <taxon>Bacteria</taxon>
        <taxon>Bacillati</taxon>
        <taxon>Actinomycetota</taxon>
        <taxon>Actinomycetes</taxon>
        <taxon>Micrococcales</taxon>
        <taxon>Microbacteriaceae</taxon>
        <taxon>Mycetocola</taxon>
    </lineage>
</organism>
<evidence type="ECO:0000256" key="4">
    <source>
        <dbReference type="ARBA" id="ARBA00023136"/>
    </source>
</evidence>
<dbReference type="AlphaFoldDB" id="A0A3L7ANX1"/>
<evidence type="ECO:0000256" key="5">
    <source>
        <dbReference type="SAM" id="MobiDB-lite"/>
    </source>
</evidence>
<reference evidence="7 8" key="1">
    <citation type="submission" date="2018-10" db="EMBL/GenBank/DDBJ databases">
        <authorList>
            <person name="Li J."/>
        </authorList>
    </citation>
    <scope>NUCLEOTIDE SEQUENCE [LARGE SCALE GENOMIC DNA]</scope>
    <source>
        <strain evidence="7 8">JCM 11654</strain>
    </source>
</reference>
<feature type="compositionally biased region" description="Pro residues" evidence="5">
    <location>
        <begin position="20"/>
        <end position="40"/>
    </location>
</feature>
<gene>
    <name evidence="7" type="ORF">D9V34_10370</name>
</gene>
<feature type="compositionally biased region" description="Low complexity" evidence="5">
    <location>
        <begin position="55"/>
        <end position="88"/>
    </location>
</feature>
<evidence type="ECO:0000313" key="8">
    <source>
        <dbReference type="Proteomes" id="UP000269438"/>
    </source>
</evidence>
<accession>A0A3L7ANX1</accession>
<evidence type="ECO:0000256" key="3">
    <source>
        <dbReference type="ARBA" id="ARBA00022989"/>
    </source>
</evidence>
<protein>
    <submittedName>
        <fullName evidence="7">DUF4870 domain-containing protein</fullName>
    </submittedName>
</protein>
<feature type="transmembrane region" description="Helical" evidence="6">
    <location>
        <begin position="100"/>
        <end position="123"/>
    </location>
</feature>
<evidence type="ECO:0000256" key="1">
    <source>
        <dbReference type="ARBA" id="ARBA00004141"/>
    </source>
</evidence>
<comment type="caution">
    <text evidence="7">The sequence shown here is derived from an EMBL/GenBank/DDBJ whole genome shotgun (WGS) entry which is preliminary data.</text>
</comment>
<dbReference type="Proteomes" id="UP000269438">
    <property type="component" value="Unassembled WGS sequence"/>
</dbReference>
<dbReference type="Pfam" id="PF09685">
    <property type="entry name" value="MamF_MmsF"/>
    <property type="match status" value="1"/>
</dbReference>
<comment type="subcellular location">
    <subcellularLocation>
        <location evidence="1">Membrane</location>
        <topology evidence="1">Multi-pass membrane protein</topology>
    </subcellularLocation>
</comment>
<feature type="transmembrane region" description="Helical" evidence="6">
    <location>
        <begin position="176"/>
        <end position="195"/>
    </location>
</feature>
<keyword evidence="8" id="KW-1185">Reference proteome</keyword>